<dbReference type="Pfam" id="PF14938">
    <property type="entry name" value="SNAP"/>
    <property type="match status" value="1"/>
</dbReference>
<dbReference type="AlphaFoldDB" id="A0A0R3T8D3"/>
<proteinExistence type="inferred from homology"/>
<evidence type="ECO:0000313" key="5">
    <source>
        <dbReference type="EMBL" id="VDN99179.1"/>
    </source>
</evidence>
<evidence type="ECO:0000256" key="1">
    <source>
        <dbReference type="ARBA" id="ARBA00010050"/>
    </source>
</evidence>
<comment type="similarity">
    <text evidence="1 4">Belongs to the SNAP family.</text>
</comment>
<dbReference type="STRING" id="102285.A0A0R3T8D3"/>
<dbReference type="CDD" id="cd15832">
    <property type="entry name" value="SNAP"/>
    <property type="match status" value="1"/>
</dbReference>
<dbReference type="InterPro" id="IPR000744">
    <property type="entry name" value="NSF_attach"/>
</dbReference>
<evidence type="ECO:0000313" key="7">
    <source>
        <dbReference type="WBParaSite" id="HNAJ_0000332101-mRNA-1"/>
    </source>
</evidence>
<keyword evidence="4" id="KW-0931">ER-Golgi transport</keyword>
<dbReference type="GO" id="GO:0005774">
    <property type="term" value="C:vacuolar membrane"/>
    <property type="evidence" value="ECO:0007669"/>
    <property type="project" value="TreeGrafter"/>
</dbReference>
<keyword evidence="6" id="KW-1185">Reference proteome</keyword>
<reference evidence="5 6" key="2">
    <citation type="submission" date="2018-11" db="EMBL/GenBank/DDBJ databases">
        <authorList>
            <consortium name="Pathogen Informatics"/>
        </authorList>
    </citation>
    <scope>NUCLEOTIDE SEQUENCE [LARGE SCALE GENOMIC DNA]</scope>
</reference>
<sequence length="303" mass="34121">MDENEKKAREYLADAAKQPKGGFFHSLFSGLSFLLGLNLSSRGSDRTEERVHLYERAANCFKMAHKWQDAGDAFMKAAELSANSKSHLDAATNCVDASTAYRKIDPDRAIACLTRAAEIYIEMGRFTIAAKHHMTIAEIYEKDLSNEAEACKHYEQAADFYKGEESNSSARKCLLKVAEICATSDQFEKAARIFEDAGVSSMDNKLLRYGAKEYLMKAVICDMNYDPIKGRNLLEKFAQEYPMFSDSRECGLLKEISKALSSDNPDDFTAAVKAYDSITRLEPWMTTMLYKLKKSLTDDEDIN</sequence>
<comment type="subcellular location">
    <subcellularLocation>
        <location evidence="4">Membrane</location>
        <topology evidence="4">Peripheral membrane protein</topology>
    </subcellularLocation>
</comment>
<gene>
    <name evidence="5" type="ORF">HNAJ_LOCUS3320</name>
</gene>
<dbReference type="EMBL" id="UZAE01001897">
    <property type="protein sequence ID" value="VDN99179.1"/>
    <property type="molecule type" value="Genomic_DNA"/>
</dbReference>
<dbReference type="PANTHER" id="PTHR13768">
    <property type="entry name" value="SOLUBLE NSF ATTACHMENT PROTEIN SNAP"/>
    <property type="match status" value="1"/>
</dbReference>
<dbReference type="SUPFAM" id="SSF48452">
    <property type="entry name" value="TPR-like"/>
    <property type="match status" value="1"/>
</dbReference>
<dbReference type="GO" id="GO:0035494">
    <property type="term" value="P:SNARE complex disassembly"/>
    <property type="evidence" value="ECO:0007669"/>
    <property type="project" value="TreeGrafter"/>
</dbReference>
<evidence type="ECO:0000256" key="3">
    <source>
        <dbReference type="ARBA" id="ARBA00022927"/>
    </source>
</evidence>
<dbReference type="GO" id="GO:0031201">
    <property type="term" value="C:SNARE complex"/>
    <property type="evidence" value="ECO:0007669"/>
    <property type="project" value="TreeGrafter"/>
</dbReference>
<evidence type="ECO:0000256" key="2">
    <source>
        <dbReference type="ARBA" id="ARBA00022448"/>
    </source>
</evidence>
<dbReference type="GO" id="GO:0005483">
    <property type="term" value="F:soluble NSF attachment protein activity"/>
    <property type="evidence" value="ECO:0007669"/>
    <property type="project" value="TreeGrafter"/>
</dbReference>
<organism evidence="7">
    <name type="scientific">Rodentolepis nana</name>
    <name type="common">Dwarf tapeworm</name>
    <name type="synonym">Hymenolepis nana</name>
    <dbReference type="NCBI Taxonomy" id="102285"/>
    <lineage>
        <taxon>Eukaryota</taxon>
        <taxon>Metazoa</taxon>
        <taxon>Spiralia</taxon>
        <taxon>Lophotrochozoa</taxon>
        <taxon>Platyhelminthes</taxon>
        <taxon>Cestoda</taxon>
        <taxon>Eucestoda</taxon>
        <taxon>Cyclophyllidea</taxon>
        <taxon>Hymenolepididae</taxon>
        <taxon>Rodentolepis</taxon>
    </lineage>
</organism>
<dbReference type="OrthoDB" id="9984275at2759"/>
<dbReference type="PANTHER" id="PTHR13768:SF8">
    <property type="entry name" value="ALPHA-SOLUBLE NSF ATTACHMENT PROTEIN"/>
    <property type="match status" value="1"/>
</dbReference>
<keyword evidence="3 4" id="KW-0653">Protein transport</keyword>
<dbReference type="Proteomes" id="UP000278807">
    <property type="component" value="Unassembled WGS sequence"/>
</dbReference>
<dbReference type="WBParaSite" id="HNAJ_0000332101-mRNA-1">
    <property type="protein sequence ID" value="HNAJ_0000332101-mRNA-1"/>
    <property type="gene ID" value="HNAJ_0000332101"/>
</dbReference>
<evidence type="ECO:0000256" key="4">
    <source>
        <dbReference type="RuleBase" id="RU367013"/>
    </source>
</evidence>
<reference evidence="7" key="1">
    <citation type="submission" date="2017-02" db="UniProtKB">
        <authorList>
            <consortium name="WormBaseParasite"/>
        </authorList>
    </citation>
    <scope>IDENTIFICATION</scope>
</reference>
<evidence type="ECO:0000313" key="6">
    <source>
        <dbReference type="Proteomes" id="UP000278807"/>
    </source>
</evidence>
<protein>
    <submittedName>
        <fullName evidence="7">TPR_REGION domain-containing protein</fullName>
    </submittedName>
</protein>
<dbReference type="Gene3D" id="1.25.40.10">
    <property type="entry name" value="Tetratricopeptide repeat domain"/>
    <property type="match status" value="1"/>
</dbReference>
<comment type="function">
    <text evidence="4">Required for vesicular transport between the endoplasmic reticulum and the Golgi apparatus.</text>
</comment>
<dbReference type="InterPro" id="IPR011990">
    <property type="entry name" value="TPR-like_helical_dom_sf"/>
</dbReference>
<name>A0A0R3T8D3_RODNA</name>
<dbReference type="GO" id="GO:0019905">
    <property type="term" value="F:syntaxin binding"/>
    <property type="evidence" value="ECO:0007669"/>
    <property type="project" value="TreeGrafter"/>
</dbReference>
<dbReference type="GO" id="GO:0006886">
    <property type="term" value="P:intracellular protein transport"/>
    <property type="evidence" value="ECO:0007669"/>
    <property type="project" value="UniProtKB-UniRule"/>
</dbReference>
<dbReference type="PRINTS" id="PR00448">
    <property type="entry name" value="NSFATTACHMNT"/>
</dbReference>
<keyword evidence="2 4" id="KW-0813">Transport</keyword>
<keyword evidence="4" id="KW-0472">Membrane</keyword>
<accession>A0A0R3T8D3</accession>